<dbReference type="Pfam" id="PF01757">
    <property type="entry name" value="Acyl_transf_3"/>
    <property type="match status" value="1"/>
</dbReference>
<keyword evidence="3" id="KW-0808">Transferase</keyword>
<feature type="transmembrane region" description="Helical" evidence="1">
    <location>
        <begin position="303"/>
        <end position="323"/>
    </location>
</feature>
<evidence type="ECO:0000313" key="4">
    <source>
        <dbReference type="Proteomes" id="UP000426027"/>
    </source>
</evidence>
<evidence type="ECO:0000259" key="2">
    <source>
        <dbReference type="Pfam" id="PF01757"/>
    </source>
</evidence>
<proteinExistence type="predicted"/>
<keyword evidence="1" id="KW-0472">Membrane</keyword>
<dbReference type="Proteomes" id="UP000426027">
    <property type="component" value="Chromosome"/>
</dbReference>
<dbReference type="InterPro" id="IPR050879">
    <property type="entry name" value="Acyltransferase_3"/>
</dbReference>
<organism evidence="3 4">
    <name type="scientific">Phnomibacter ginsenosidimutans</name>
    <dbReference type="NCBI Taxonomy" id="2676868"/>
    <lineage>
        <taxon>Bacteria</taxon>
        <taxon>Pseudomonadati</taxon>
        <taxon>Bacteroidota</taxon>
        <taxon>Chitinophagia</taxon>
        <taxon>Chitinophagales</taxon>
        <taxon>Chitinophagaceae</taxon>
        <taxon>Phnomibacter</taxon>
    </lineage>
</organism>
<dbReference type="InterPro" id="IPR002656">
    <property type="entry name" value="Acyl_transf_3_dom"/>
</dbReference>
<keyword evidence="1" id="KW-0812">Transmembrane</keyword>
<dbReference type="PANTHER" id="PTHR23028:SF53">
    <property type="entry name" value="ACYL_TRANSF_3 DOMAIN-CONTAINING PROTEIN"/>
    <property type="match status" value="1"/>
</dbReference>
<protein>
    <submittedName>
        <fullName evidence="3">Acyltransferase family protein</fullName>
    </submittedName>
</protein>
<feature type="transmembrane region" description="Helical" evidence="1">
    <location>
        <begin position="329"/>
        <end position="349"/>
    </location>
</feature>
<keyword evidence="3" id="KW-0012">Acyltransferase</keyword>
<feature type="transmembrane region" description="Helical" evidence="1">
    <location>
        <begin position="27"/>
        <end position="50"/>
    </location>
</feature>
<dbReference type="AlphaFoldDB" id="A0A6I6GMH5"/>
<gene>
    <name evidence="3" type="ORF">GLV81_17755</name>
</gene>
<evidence type="ECO:0000256" key="1">
    <source>
        <dbReference type="SAM" id="Phobius"/>
    </source>
</evidence>
<name>A0A6I6GMH5_9BACT</name>
<dbReference type="EMBL" id="CP046566">
    <property type="protein sequence ID" value="QGW29715.1"/>
    <property type="molecule type" value="Genomic_DNA"/>
</dbReference>
<dbReference type="GO" id="GO:0016747">
    <property type="term" value="F:acyltransferase activity, transferring groups other than amino-acyl groups"/>
    <property type="evidence" value="ECO:0007669"/>
    <property type="project" value="InterPro"/>
</dbReference>
<keyword evidence="4" id="KW-1185">Reference proteome</keyword>
<feature type="transmembrane region" description="Helical" evidence="1">
    <location>
        <begin position="248"/>
        <end position="267"/>
    </location>
</feature>
<feature type="domain" description="Acyltransferase 3" evidence="2">
    <location>
        <begin position="5"/>
        <end position="343"/>
    </location>
</feature>
<evidence type="ECO:0000313" key="3">
    <source>
        <dbReference type="EMBL" id="QGW29715.1"/>
    </source>
</evidence>
<feature type="transmembrane region" description="Helical" evidence="1">
    <location>
        <begin position="214"/>
        <end position="236"/>
    </location>
</feature>
<accession>A0A6I6GMH5</accession>
<dbReference type="PANTHER" id="PTHR23028">
    <property type="entry name" value="ACETYLTRANSFERASE"/>
    <property type="match status" value="1"/>
</dbReference>
<feature type="transmembrane region" description="Helical" evidence="1">
    <location>
        <begin position="71"/>
        <end position="91"/>
    </location>
</feature>
<sequence length="362" mass="41345">MLVGIIRFILAISVVLAHAGPLLGNSLVGGQLAVQAFYIISGFYMALILNEKYVSGNRGYKIFIVNRALRLFPIYWFILFATLLYSLAIGFNNNGAFFPLLDIYIHHFSELGWLASGLLIFSNFFILFQDLILFLGVHIDTGQLFFTSDFLNTSPILHKFVLIPQAWTLSLELLFYLIAPFIVRKKLMVIISLLLISAFIKYTLHIWGLEKDPWSYRFFPAELMFFLLGTLAYRVIFIKIAGKRQYKILSLSMLTLLLSATFFYNQIALPGKSALYLTLIFLTLPFAFTFTKNISLDRYIGELSYPIYISHMLVLTVCYALHLESLGTISLFAVILSILLSIFMNETIGKRIERIRQSRIPG</sequence>
<keyword evidence="1" id="KW-1133">Transmembrane helix</keyword>
<feature type="transmembrane region" description="Helical" evidence="1">
    <location>
        <begin position="273"/>
        <end position="291"/>
    </location>
</feature>
<dbReference type="GO" id="GO:0000271">
    <property type="term" value="P:polysaccharide biosynthetic process"/>
    <property type="evidence" value="ECO:0007669"/>
    <property type="project" value="TreeGrafter"/>
</dbReference>
<feature type="transmembrane region" description="Helical" evidence="1">
    <location>
        <begin position="111"/>
        <end position="135"/>
    </location>
</feature>
<reference evidence="3 4" key="1">
    <citation type="submission" date="2019-11" db="EMBL/GenBank/DDBJ databases">
        <authorList>
            <person name="Im W.T."/>
        </authorList>
    </citation>
    <scope>NUCLEOTIDE SEQUENCE [LARGE SCALE GENOMIC DNA]</scope>
    <source>
        <strain evidence="3 4">SB-02</strain>
    </source>
</reference>
<dbReference type="GO" id="GO:0016020">
    <property type="term" value="C:membrane"/>
    <property type="evidence" value="ECO:0007669"/>
    <property type="project" value="TreeGrafter"/>
</dbReference>
<dbReference type="KEGG" id="fls:GLV81_17755"/>
<feature type="transmembrane region" description="Helical" evidence="1">
    <location>
        <begin position="187"/>
        <end position="208"/>
    </location>
</feature>